<sequence>MPAFAWMSEPARNPDNGHYYAFFNGADDERFVRRQMPFAVALTRAASMSHLGIPGHLATITSQAEEDFVLGYFKELGGRPFSTIENYWIAASDAAVEGEWRWVAGPEAGQQFWQGEYNGQALDYQNWLTFIPGGGPVEPDNKPMVPRLNPEGEDYLALSLYETSWSYWNDVIGLHDPNSSFSPHLAIVEFSVPEPSVGALITIAGSMLVASCRRRAKSEARR</sequence>
<dbReference type="PROSITE" id="PS50041">
    <property type="entry name" value="C_TYPE_LECTIN_2"/>
    <property type="match status" value="1"/>
</dbReference>
<name>A0A517TRJ7_9BACT</name>
<dbReference type="NCBIfam" id="TIGR02595">
    <property type="entry name" value="PEP_CTERM"/>
    <property type="match status" value="1"/>
</dbReference>
<proteinExistence type="predicted"/>
<dbReference type="AlphaFoldDB" id="A0A517TRJ7"/>
<evidence type="ECO:0000313" key="2">
    <source>
        <dbReference type="EMBL" id="QDT71002.1"/>
    </source>
</evidence>
<dbReference type="KEGG" id="llh:I41_01570"/>
<dbReference type="Gene3D" id="3.10.100.10">
    <property type="entry name" value="Mannose-Binding Protein A, subunit A"/>
    <property type="match status" value="1"/>
</dbReference>
<organism evidence="2 3">
    <name type="scientific">Lacipirellula limnantheis</name>
    <dbReference type="NCBI Taxonomy" id="2528024"/>
    <lineage>
        <taxon>Bacteria</taxon>
        <taxon>Pseudomonadati</taxon>
        <taxon>Planctomycetota</taxon>
        <taxon>Planctomycetia</taxon>
        <taxon>Pirellulales</taxon>
        <taxon>Lacipirellulaceae</taxon>
        <taxon>Lacipirellula</taxon>
    </lineage>
</organism>
<gene>
    <name evidence="2" type="ORF">I41_01570</name>
</gene>
<dbReference type="InterPro" id="IPR001304">
    <property type="entry name" value="C-type_lectin-like"/>
</dbReference>
<evidence type="ECO:0000259" key="1">
    <source>
        <dbReference type="PROSITE" id="PS50041"/>
    </source>
</evidence>
<dbReference type="InterPro" id="IPR016186">
    <property type="entry name" value="C-type_lectin-like/link_sf"/>
</dbReference>
<reference evidence="2 3" key="1">
    <citation type="submission" date="2019-02" db="EMBL/GenBank/DDBJ databases">
        <title>Deep-cultivation of Planctomycetes and their phenomic and genomic characterization uncovers novel biology.</title>
        <authorList>
            <person name="Wiegand S."/>
            <person name="Jogler M."/>
            <person name="Boedeker C."/>
            <person name="Pinto D."/>
            <person name="Vollmers J."/>
            <person name="Rivas-Marin E."/>
            <person name="Kohn T."/>
            <person name="Peeters S.H."/>
            <person name="Heuer A."/>
            <person name="Rast P."/>
            <person name="Oberbeckmann S."/>
            <person name="Bunk B."/>
            <person name="Jeske O."/>
            <person name="Meyerdierks A."/>
            <person name="Storesund J.E."/>
            <person name="Kallscheuer N."/>
            <person name="Luecker S."/>
            <person name="Lage O.M."/>
            <person name="Pohl T."/>
            <person name="Merkel B.J."/>
            <person name="Hornburger P."/>
            <person name="Mueller R.-W."/>
            <person name="Bruemmer F."/>
            <person name="Labrenz M."/>
            <person name="Spormann A.M."/>
            <person name="Op den Camp H."/>
            <person name="Overmann J."/>
            <person name="Amann R."/>
            <person name="Jetten M.S.M."/>
            <person name="Mascher T."/>
            <person name="Medema M.H."/>
            <person name="Devos D.P."/>
            <person name="Kaster A.-K."/>
            <person name="Ovreas L."/>
            <person name="Rohde M."/>
            <person name="Galperin M.Y."/>
            <person name="Jogler C."/>
        </authorList>
    </citation>
    <scope>NUCLEOTIDE SEQUENCE [LARGE SCALE GENOMIC DNA]</scope>
    <source>
        <strain evidence="2 3">I41</strain>
    </source>
</reference>
<keyword evidence="3" id="KW-1185">Reference proteome</keyword>
<dbReference type="Pfam" id="PF00059">
    <property type="entry name" value="Lectin_C"/>
    <property type="match status" value="1"/>
</dbReference>
<dbReference type="SUPFAM" id="SSF56436">
    <property type="entry name" value="C-type lectin-like"/>
    <property type="match status" value="1"/>
</dbReference>
<accession>A0A517TRJ7</accession>
<dbReference type="InterPro" id="IPR016187">
    <property type="entry name" value="CTDL_fold"/>
</dbReference>
<feature type="domain" description="C-type lectin" evidence="1">
    <location>
        <begin position="55"/>
        <end position="170"/>
    </location>
</feature>
<protein>
    <recommendedName>
        <fullName evidence="1">C-type lectin domain-containing protein</fullName>
    </recommendedName>
</protein>
<dbReference type="Proteomes" id="UP000317909">
    <property type="component" value="Chromosome"/>
</dbReference>
<dbReference type="EMBL" id="CP036339">
    <property type="protein sequence ID" value="QDT71002.1"/>
    <property type="molecule type" value="Genomic_DNA"/>
</dbReference>
<evidence type="ECO:0000313" key="3">
    <source>
        <dbReference type="Proteomes" id="UP000317909"/>
    </source>
</evidence>
<dbReference type="InterPro" id="IPR013424">
    <property type="entry name" value="Ice-binding_C"/>
</dbReference>